<sequence length="314" mass="35689">MSEIEKPFKSKNGKQIAKTVEFEDTLFQTYTWPAVGPVPYKGRILIVHGYRDFYPTWERFIDYMINNGYDVFYFDQRGEGKTVLKDGTKGTAFDEFVYKSLTFFIDYNLKEMESEGKDTTKLNLFGFSMGGGIVLNYLSHGELKDKVNAYGAGGPLILLHPDTLPAKPLEWIVRAVCCLPFGKTLKVKTALKMEYITGDPVYHEYLTNMSNTEDLSGTFVETRDFILRGRDLLTDASISTVSKTKPLLIVHGDDDHINDCKASELYIEKLNKIEGMKNKELVKVENGRHCILIDSEPVATISKTAVLKFFDKYN</sequence>
<reference evidence="1" key="1">
    <citation type="submission" date="2023-04" db="EMBL/GenBank/DDBJ databases">
        <title>Ambrosiozyma monospora NBRC 10751.</title>
        <authorList>
            <person name="Ichikawa N."/>
            <person name="Sato H."/>
            <person name="Tonouchi N."/>
        </authorList>
    </citation>
    <scope>NUCLEOTIDE SEQUENCE</scope>
    <source>
        <strain evidence="1">NBRC 10751</strain>
    </source>
</reference>
<proteinExistence type="predicted"/>
<accession>A0ACB5SVH7</accession>
<evidence type="ECO:0000313" key="1">
    <source>
        <dbReference type="EMBL" id="GME74154.1"/>
    </source>
</evidence>
<organism evidence="1 2">
    <name type="scientific">Ambrosiozyma monospora</name>
    <name type="common">Yeast</name>
    <name type="synonym">Endomycopsis monosporus</name>
    <dbReference type="NCBI Taxonomy" id="43982"/>
    <lineage>
        <taxon>Eukaryota</taxon>
        <taxon>Fungi</taxon>
        <taxon>Dikarya</taxon>
        <taxon>Ascomycota</taxon>
        <taxon>Saccharomycotina</taxon>
        <taxon>Pichiomycetes</taxon>
        <taxon>Pichiales</taxon>
        <taxon>Pichiaceae</taxon>
        <taxon>Ambrosiozyma</taxon>
    </lineage>
</organism>
<gene>
    <name evidence="1" type="ORF">Amon02_000166500</name>
</gene>
<dbReference type="Proteomes" id="UP001165064">
    <property type="component" value="Unassembled WGS sequence"/>
</dbReference>
<protein>
    <submittedName>
        <fullName evidence="1">Unnamed protein product</fullName>
    </submittedName>
</protein>
<comment type="caution">
    <text evidence="1">The sequence shown here is derived from an EMBL/GenBank/DDBJ whole genome shotgun (WGS) entry which is preliminary data.</text>
</comment>
<name>A0ACB5SVH7_AMBMO</name>
<evidence type="ECO:0000313" key="2">
    <source>
        <dbReference type="Proteomes" id="UP001165064"/>
    </source>
</evidence>
<dbReference type="EMBL" id="BSXS01000851">
    <property type="protein sequence ID" value="GME74154.1"/>
    <property type="molecule type" value="Genomic_DNA"/>
</dbReference>
<keyword evidence="2" id="KW-1185">Reference proteome</keyword>